<dbReference type="PANTHER" id="PTHR36978">
    <property type="entry name" value="P-LOOP CONTAINING NUCLEOTIDE TRIPHOSPHATE HYDROLASE"/>
    <property type="match status" value="1"/>
</dbReference>
<dbReference type="PANTHER" id="PTHR36978:SF4">
    <property type="entry name" value="P-LOOP CONTAINING NUCLEOSIDE TRIPHOSPHATE HYDROLASE PROTEIN"/>
    <property type="match status" value="1"/>
</dbReference>
<dbReference type="InterPro" id="IPR027417">
    <property type="entry name" value="P-loop_NTPase"/>
</dbReference>
<dbReference type="EnsemblMetazoa" id="XM_028659879.1">
    <property type="protein sequence ID" value="XP_028515680.1"/>
    <property type="gene ID" value="LOC110241704"/>
</dbReference>
<dbReference type="OrthoDB" id="272681at2759"/>
<dbReference type="RefSeq" id="XP_028515680.1">
    <property type="nucleotide sequence ID" value="XM_028659879.1"/>
</dbReference>
<evidence type="ECO:0000256" key="1">
    <source>
        <dbReference type="SAM" id="Phobius"/>
    </source>
</evidence>
<keyword evidence="1" id="KW-1133">Transmembrane helix</keyword>
<reference evidence="2" key="1">
    <citation type="submission" date="2022-11" db="UniProtKB">
        <authorList>
            <consortium name="EnsemblMetazoa"/>
        </authorList>
    </citation>
    <scope>IDENTIFICATION</scope>
</reference>
<keyword evidence="3" id="KW-1185">Reference proteome</keyword>
<feature type="transmembrane region" description="Helical" evidence="1">
    <location>
        <begin position="220"/>
        <end position="240"/>
    </location>
</feature>
<proteinExistence type="predicted"/>
<accession>A0A913YJW0</accession>
<keyword evidence="1" id="KW-0812">Transmembrane</keyword>
<feature type="transmembrane region" description="Helical" evidence="1">
    <location>
        <begin position="123"/>
        <end position="146"/>
    </location>
</feature>
<evidence type="ECO:0000313" key="2">
    <source>
        <dbReference type="EnsemblMetazoa" id="XP_028515680.1"/>
    </source>
</evidence>
<sequence length="242" mass="28624">MKFICAGLLKTGTKSIACALRILGFKVWDFDEQILYYMDEWLDFFQHGKPLDFYSMFKDVDAVVDLPSSFFFEEIMEAFPDAKVILSERDEESWAKSLKNQYDMLEKSYKKKIRIFFPQFRRFLGILLNYRMAALGVVWATCPHIYRKRYRWHNDRVKSVVPKEKLLLYRVEHGWKPLCEFTGKTIPDQPFPYLNVKGQIIKSFLTDTELGRRIDREVKAVTWCSVILVALIGTFLAILYHN</sequence>
<name>A0A913YJW0_EXADI</name>
<dbReference type="GeneID" id="110241704"/>
<evidence type="ECO:0000313" key="3">
    <source>
        <dbReference type="Proteomes" id="UP000887567"/>
    </source>
</evidence>
<dbReference type="Gene3D" id="3.40.50.300">
    <property type="entry name" value="P-loop containing nucleotide triphosphate hydrolases"/>
    <property type="match status" value="1"/>
</dbReference>
<dbReference type="KEGG" id="epa:110241704"/>
<protein>
    <recommendedName>
        <fullName evidence="4">Sulfotransferase family protein</fullName>
    </recommendedName>
</protein>
<keyword evidence="1" id="KW-0472">Membrane</keyword>
<organism evidence="2 3">
    <name type="scientific">Exaiptasia diaphana</name>
    <name type="common">Tropical sea anemone</name>
    <name type="synonym">Aiptasia pulchella</name>
    <dbReference type="NCBI Taxonomy" id="2652724"/>
    <lineage>
        <taxon>Eukaryota</taxon>
        <taxon>Metazoa</taxon>
        <taxon>Cnidaria</taxon>
        <taxon>Anthozoa</taxon>
        <taxon>Hexacorallia</taxon>
        <taxon>Actiniaria</taxon>
        <taxon>Aiptasiidae</taxon>
        <taxon>Exaiptasia</taxon>
    </lineage>
</organism>
<dbReference type="Proteomes" id="UP000887567">
    <property type="component" value="Unplaced"/>
</dbReference>
<dbReference type="AlphaFoldDB" id="A0A913YJW0"/>
<dbReference type="InterPro" id="IPR040632">
    <property type="entry name" value="Sulfotransfer_4"/>
</dbReference>
<dbReference type="EnsemblMetazoa" id="XM_021047594.2">
    <property type="protein sequence ID" value="XP_020903253.2"/>
    <property type="gene ID" value="LOC110241704"/>
</dbReference>
<dbReference type="SUPFAM" id="SSF52540">
    <property type="entry name" value="P-loop containing nucleoside triphosphate hydrolases"/>
    <property type="match status" value="1"/>
</dbReference>
<dbReference type="RefSeq" id="XP_020903253.2">
    <property type="nucleotide sequence ID" value="XM_021047594.2"/>
</dbReference>
<dbReference type="Pfam" id="PF17784">
    <property type="entry name" value="Sulfotransfer_4"/>
    <property type="match status" value="1"/>
</dbReference>
<evidence type="ECO:0008006" key="4">
    <source>
        <dbReference type="Google" id="ProtNLM"/>
    </source>
</evidence>